<evidence type="ECO:0008006" key="4">
    <source>
        <dbReference type="Google" id="ProtNLM"/>
    </source>
</evidence>
<dbReference type="AlphaFoldDB" id="A0A1I1ZXL6"/>
<dbReference type="OrthoDB" id="5492213at2"/>
<sequence>MSFSTRSLALGSVVSLVLLGCGDDKAGTASATATMGTTALTTAPPPTTGGTDQPTTTDGSASGDATMTGTTTTTTTGSVSITGVTTTGNTTEQVKFDLGVQPDGGMSGGCDGGGGGGGGGGMPAFSFIWIANSVEGTVSKIDTFTGVEVGRYVTGPDTTGLGDSNNGPSRTSVNLYGDAAVANRNGGVTKIAARVEDCPDTNGNGVADTSTGPLDVKPWGQDECVLWHHPTPTNPLAYQEGPRPLAWVGEIQPDQCPAKNPPLWLGYYKQAQNLGAFERLDGATGQTLDMVDVPWSGNSWGPYGGAVNKDGDFFVTGWSSGPAIRIAHDTLAVTVFTNNGFPSYYGMALDAKGELWVAGCDAILYHLDPASQIWTNVGTGPGCLRGIMVDKLGRAFIAHNGFPAGMVVVDTTTKTILNFNVALPGAVTPVGISIDVEGYVWVVDQGGWAYKVDPDTYQVVLQVMGLNQPYTYSDMTGAGLDLVVNPPG</sequence>
<dbReference type="Proteomes" id="UP000199400">
    <property type="component" value="Unassembled WGS sequence"/>
</dbReference>
<keyword evidence="3" id="KW-1185">Reference proteome</keyword>
<evidence type="ECO:0000313" key="3">
    <source>
        <dbReference type="Proteomes" id="UP000199400"/>
    </source>
</evidence>
<organism evidence="2 3">
    <name type="scientific">Nannocystis exedens</name>
    <dbReference type="NCBI Taxonomy" id="54"/>
    <lineage>
        <taxon>Bacteria</taxon>
        <taxon>Pseudomonadati</taxon>
        <taxon>Myxococcota</taxon>
        <taxon>Polyangia</taxon>
        <taxon>Nannocystales</taxon>
        <taxon>Nannocystaceae</taxon>
        <taxon>Nannocystis</taxon>
    </lineage>
</organism>
<protein>
    <recommendedName>
        <fullName evidence="4">Virginiamycin B lyase</fullName>
    </recommendedName>
</protein>
<dbReference type="SUPFAM" id="SSF63825">
    <property type="entry name" value="YWTD domain"/>
    <property type="match status" value="1"/>
</dbReference>
<name>A0A1I1ZXL6_9BACT</name>
<dbReference type="PROSITE" id="PS51257">
    <property type="entry name" value="PROKAR_LIPOPROTEIN"/>
    <property type="match status" value="1"/>
</dbReference>
<dbReference type="RefSeq" id="WP_143140682.1">
    <property type="nucleotide sequence ID" value="NZ_FOMX01000012.1"/>
</dbReference>
<evidence type="ECO:0000256" key="1">
    <source>
        <dbReference type="SAM" id="MobiDB-lite"/>
    </source>
</evidence>
<proteinExistence type="predicted"/>
<dbReference type="EMBL" id="FOMX01000012">
    <property type="protein sequence ID" value="SFE36574.1"/>
    <property type="molecule type" value="Genomic_DNA"/>
</dbReference>
<reference evidence="3" key="1">
    <citation type="submission" date="2016-10" db="EMBL/GenBank/DDBJ databases">
        <authorList>
            <person name="Varghese N."/>
            <person name="Submissions S."/>
        </authorList>
    </citation>
    <scope>NUCLEOTIDE SEQUENCE [LARGE SCALE GENOMIC DNA]</scope>
    <source>
        <strain evidence="3">ATCC 25963</strain>
    </source>
</reference>
<feature type="region of interest" description="Disordered" evidence="1">
    <location>
        <begin position="36"/>
        <end position="86"/>
    </location>
</feature>
<gene>
    <name evidence="2" type="ORF">SAMN02745121_04037</name>
</gene>
<dbReference type="Gene3D" id="2.120.10.30">
    <property type="entry name" value="TolB, C-terminal domain"/>
    <property type="match status" value="1"/>
</dbReference>
<accession>A0A1I1ZXL6</accession>
<evidence type="ECO:0000313" key="2">
    <source>
        <dbReference type="EMBL" id="SFE36574.1"/>
    </source>
</evidence>
<dbReference type="InterPro" id="IPR011042">
    <property type="entry name" value="6-blade_b-propeller_TolB-like"/>
</dbReference>